<dbReference type="RefSeq" id="XP_004365031.1">
    <property type="nucleotide sequence ID" value="XM_004364974.2"/>
</dbReference>
<keyword evidence="2" id="KW-0472">Membrane</keyword>
<evidence type="ECO:0000313" key="3">
    <source>
        <dbReference type="EMBL" id="KJE88512.1"/>
    </source>
</evidence>
<dbReference type="InParanoid" id="A0A0D2VFJ4"/>
<sequence>MASLRRTAAGNASQQHQEPVELLDEAEQESILETLAEAGNRVDRLSRTAIAAGAGVAAALFIARLLVMPGAAELTTDALIVEFLAAVSNSLTCLRLICDLKGADPSIPWFRFKYIAPFGHLVGLATLYVHMYGRPAVEQALDTRDLPEQSNSMITLMRHFWVPLVSLIVSLLWIFTEYDVRRTTTDLQELRRARYKYKKI</sequence>
<gene>
    <name evidence="3" type="ORF">CAOG_000160</name>
</gene>
<organism evidence="3 4">
    <name type="scientific">Capsaspora owczarzaki (strain ATCC 30864)</name>
    <dbReference type="NCBI Taxonomy" id="595528"/>
    <lineage>
        <taxon>Eukaryota</taxon>
        <taxon>Filasterea</taxon>
        <taxon>Capsaspora</taxon>
    </lineage>
</organism>
<reference evidence="4" key="1">
    <citation type="submission" date="2011-02" db="EMBL/GenBank/DDBJ databases">
        <title>The Genome Sequence of Capsaspora owczarzaki ATCC 30864.</title>
        <authorList>
            <person name="Russ C."/>
            <person name="Cuomo C."/>
            <person name="Burger G."/>
            <person name="Gray M.W."/>
            <person name="Holland P.W.H."/>
            <person name="King N."/>
            <person name="Lang F.B.F."/>
            <person name="Roger A.J."/>
            <person name="Ruiz-Trillo I."/>
            <person name="Young S.K."/>
            <person name="Zeng Q."/>
            <person name="Gargeya S."/>
            <person name="Alvarado L."/>
            <person name="Berlin A."/>
            <person name="Chapman S.B."/>
            <person name="Chen Z."/>
            <person name="Freedman E."/>
            <person name="Gellesch M."/>
            <person name="Goldberg J."/>
            <person name="Griggs A."/>
            <person name="Gujja S."/>
            <person name="Heilman E."/>
            <person name="Heiman D."/>
            <person name="Howarth C."/>
            <person name="Mehta T."/>
            <person name="Neiman D."/>
            <person name="Pearson M."/>
            <person name="Roberts A."/>
            <person name="Saif S."/>
            <person name="Shea T."/>
            <person name="Shenoy N."/>
            <person name="Sisk P."/>
            <person name="Stolte C."/>
            <person name="Sykes S."/>
            <person name="White J."/>
            <person name="Yandava C."/>
            <person name="Haas B."/>
            <person name="Nusbaum C."/>
            <person name="Birren B."/>
        </authorList>
    </citation>
    <scope>NUCLEOTIDE SEQUENCE</scope>
    <source>
        <strain evidence="4">ATCC 30864</strain>
    </source>
</reference>
<dbReference type="EMBL" id="KE346360">
    <property type="protein sequence ID" value="KJE88512.1"/>
    <property type="molecule type" value="Genomic_DNA"/>
</dbReference>
<evidence type="ECO:0000313" key="4">
    <source>
        <dbReference type="Proteomes" id="UP000008743"/>
    </source>
</evidence>
<evidence type="ECO:0000256" key="1">
    <source>
        <dbReference type="SAM" id="MobiDB-lite"/>
    </source>
</evidence>
<feature type="transmembrane region" description="Helical" evidence="2">
    <location>
        <begin position="153"/>
        <end position="175"/>
    </location>
</feature>
<protein>
    <submittedName>
        <fullName evidence="3">Uncharacterized protein</fullName>
    </submittedName>
</protein>
<accession>A0A0D2VFJ4</accession>
<feature type="transmembrane region" description="Helical" evidence="2">
    <location>
        <begin position="79"/>
        <end position="98"/>
    </location>
</feature>
<dbReference type="Proteomes" id="UP000008743">
    <property type="component" value="Unassembled WGS sequence"/>
</dbReference>
<keyword evidence="4" id="KW-1185">Reference proteome</keyword>
<keyword evidence="2" id="KW-0812">Transmembrane</keyword>
<dbReference type="AlphaFoldDB" id="A0A0D2VFJ4"/>
<proteinExistence type="predicted"/>
<name>A0A0D2VFJ4_CAPO3</name>
<evidence type="ECO:0000256" key="2">
    <source>
        <dbReference type="SAM" id="Phobius"/>
    </source>
</evidence>
<feature type="region of interest" description="Disordered" evidence="1">
    <location>
        <begin position="1"/>
        <end position="20"/>
    </location>
</feature>
<feature type="transmembrane region" description="Helical" evidence="2">
    <location>
        <begin position="49"/>
        <end position="67"/>
    </location>
</feature>
<keyword evidence="2" id="KW-1133">Transmembrane helix</keyword>
<feature type="transmembrane region" description="Helical" evidence="2">
    <location>
        <begin position="110"/>
        <end position="133"/>
    </location>
</feature>